<dbReference type="Proteomes" id="UP000245609">
    <property type="component" value="Unassembled WGS sequence"/>
</dbReference>
<accession>A0A2T9ZHD9</accession>
<dbReference type="InterPro" id="IPR036249">
    <property type="entry name" value="Thioredoxin-like_sf"/>
</dbReference>
<dbReference type="STRING" id="133381.A0A2T9ZHD9"/>
<dbReference type="PROSITE" id="PS50405">
    <property type="entry name" value="GST_CTER"/>
    <property type="match status" value="1"/>
</dbReference>
<dbReference type="AlphaFoldDB" id="A0A2T9ZHD9"/>
<name>A0A2T9ZHD9_9FUNG</name>
<dbReference type="SFLD" id="SFLDS00019">
    <property type="entry name" value="Glutathione_Transferase_(cytos"/>
    <property type="match status" value="1"/>
</dbReference>
<dbReference type="SUPFAM" id="SSF47616">
    <property type="entry name" value="GST C-terminal domain-like"/>
    <property type="match status" value="1"/>
</dbReference>
<dbReference type="InterPro" id="IPR004045">
    <property type="entry name" value="Glutathione_S-Trfase_N"/>
</dbReference>
<proteinExistence type="predicted"/>
<sequence length="238" mass="27067">MSYPHSKTLMTLYTAKICPFAQRAVWALKEAKAEHATEYIDLKNKPSWYSLVNPLLQVPVLRMPDGQFLYESLLVARFVADKYPESGLMPSDPLARYNVDYFIERVGGLLLKPTFEIARAPSEERVEKANEAVKKNLVEINTMLLERDSKNTGGNKGTYVLGSQFTLAEICTLTFLSRLELVFSLCNLELNEEMASKLGVDLSRFFEWRNAVFARPAYIESAPTKDLMLTFFAPMMNL</sequence>
<dbReference type="InterPro" id="IPR050983">
    <property type="entry name" value="GST_Omega/HSP26"/>
</dbReference>
<keyword evidence="4" id="KW-1185">Reference proteome</keyword>
<organism evidence="3 4">
    <name type="scientific">Smittium megazygosporum</name>
    <dbReference type="NCBI Taxonomy" id="133381"/>
    <lineage>
        <taxon>Eukaryota</taxon>
        <taxon>Fungi</taxon>
        <taxon>Fungi incertae sedis</taxon>
        <taxon>Zoopagomycota</taxon>
        <taxon>Kickxellomycotina</taxon>
        <taxon>Harpellomycetes</taxon>
        <taxon>Harpellales</taxon>
        <taxon>Legeriomycetaceae</taxon>
        <taxon>Smittium</taxon>
    </lineage>
</organism>
<dbReference type="InterPro" id="IPR040079">
    <property type="entry name" value="Glutathione_S-Trfase"/>
</dbReference>
<dbReference type="InterPro" id="IPR010987">
    <property type="entry name" value="Glutathione-S-Trfase_C-like"/>
</dbReference>
<comment type="caution">
    <text evidence="3">The sequence shown here is derived from an EMBL/GenBank/DDBJ whole genome shotgun (WGS) entry which is preliminary data.</text>
</comment>
<dbReference type="SUPFAM" id="SSF52833">
    <property type="entry name" value="Thioredoxin-like"/>
    <property type="match status" value="1"/>
</dbReference>
<dbReference type="OrthoDB" id="202840at2759"/>
<dbReference type="Pfam" id="PF13409">
    <property type="entry name" value="GST_N_2"/>
    <property type="match status" value="1"/>
</dbReference>
<evidence type="ECO:0000313" key="4">
    <source>
        <dbReference type="Proteomes" id="UP000245609"/>
    </source>
</evidence>
<evidence type="ECO:0000313" key="3">
    <source>
        <dbReference type="EMBL" id="PVV04005.1"/>
    </source>
</evidence>
<evidence type="ECO:0000259" key="2">
    <source>
        <dbReference type="PROSITE" id="PS50405"/>
    </source>
</evidence>
<reference evidence="3 4" key="1">
    <citation type="journal article" date="2018" name="MBio">
        <title>Comparative Genomics Reveals the Core Gene Toolbox for the Fungus-Insect Symbiosis.</title>
        <authorList>
            <person name="Wang Y."/>
            <person name="Stata M."/>
            <person name="Wang W."/>
            <person name="Stajich J.E."/>
            <person name="White M.M."/>
            <person name="Moncalvo J.M."/>
        </authorList>
    </citation>
    <scope>NUCLEOTIDE SEQUENCE [LARGE SCALE GENOMIC DNA]</scope>
    <source>
        <strain evidence="3 4">SC-DP-2</strain>
    </source>
</reference>
<dbReference type="InterPro" id="IPR036282">
    <property type="entry name" value="Glutathione-S-Trfase_C_sf"/>
</dbReference>
<feature type="domain" description="GST N-terminal" evidence="1">
    <location>
        <begin position="8"/>
        <end position="87"/>
    </location>
</feature>
<evidence type="ECO:0008006" key="5">
    <source>
        <dbReference type="Google" id="ProtNLM"/>
    </source>
</evidence>
<dbReference type="PROSITE" id="PS50404">
    <property type="entry name" value="GST_NTER"/>
    <property type="match status" value="1"/>
</dbReference>
<gene>
    <name evidence="3" type="ORF">BB560_001491</name>
</gene>
<dbReference type="PANTHER" id="PTHR43968:SF6">
    <property type="entry name" value="GLUTATHIONE S-TRANSFERASE OMEGA"/>
    <property type="match status" value="1"/>
</dbReference>
<dbReference type="Gene3D" id="1.20.1050.10">
    <property type="match status" value="1"/>
</dbReference>
<dbReference type="GO" id="GO:0005737">
    <property type="term" value="C:cytoplasm"/>
    <property type="evidence" value="ECO:0007669"/>
    <property type="project" value="TreeGrafter"/>
</dbReference>
<dbReference type="SFLD" id="SFLDG00358">
    <property type="entry name" value="Main_(cytGST)"/>
    <property type="match status" value="1"/>
</dbReference>
<protein>
    <recommendedName>
        <fullName evidence="5">GST N-terminal domain-containing protein</fullName>
    </recommendedName>
</protein>
<dbReference type="PANTHER" id="PTHR43968">
    <property type="match status" value="1"/>
</dbReference>
<feature type="domain" description="GST C-terminal" evidence="2">
    <location>
        <begin position="92"/>
        <end position="232"/>
    </location>
</feature>
<dbReference type="Gene3D" id="3.40.30.10">
    <property type="entry name" value="Glutaredoxin"/>
    <property type="match status" value="1"/>
</dbReference>
<dbReference type="EMBL" id="MBFS01000171">
    <property type="protein sequence ID" value="PVV04005.1"/>
    <property type="molecule type" value="Genomic_DNA"/>
</dbReference>
<evidence type="ECO:0000259" key="1">
    <source>
        <dbReference type="PROSITE" id="PS50404"/>
    </source>
</evidence>